<dbReference type="PROSITE" id="PS51192">
    <property type="entry name" value="HELICASE_ATP_BIND_1"/>
    <property type="match status" value="1"/>
</dbReference>
<dbReference type="Proteomes" id="UP000001302">
    <property type="component" value="Chromosome"/>
</dbReference>
<dbReference type="PANTHER" id="PTHR47962:SF5">
    <property type="entry name" value="ATP-DEPENDENT HELICASE LHR-RELATED"/>
    <property type="match status" value="1"/>
</dbReference>
<evidence type="ECO:0000256" key="1">
    <source>
        <dbReference type="ARBA" id="ARBA00006847"/>
    </source>
</evidence>
<keyword evidence="9" id="KW-0051">Antiviral defense</keyword>
<evidence type="ECO:0000259" key="12">
    <source>
        <dbReference type="PROSITE" id="PS51643"/>
    </source>
</evidence>
<gene>
    <name evidence="13" type="ordered locus">PB2503_07704</name>
</gene>
<evidence type="ECO:0000313" key="13">
    <source>
        <dbReference type="EMBL" id="ADM09596.1"/>
    </source>
</evidence>
<dbReference type="CDD" id="cd17930">
    <property type="entry name" value="DEXHc_cas3"/>
    <property type="match status" value="1"/>
</dbReference>
<dbReference type="OrthoDB" id="9810236at2"/>
<dbReference type="STRING" id="314260.PB2503_07704"/>
<dbReference type="SMART" id="SM00487">
    <property type="entry name" value="DEXDc"/>
    <property type="match status" value="1"/>
</dbReference>
<sequence length="782" mass="87677">MDRFAHSLPDQPKEQWEPLSDHLLAVGQAAAQFADEFGASPMAQVMGQLHDIGKVSAAYQRYIRTGHDDGSAQRGPDHSTAGAKEAITLYGNKLGRLLAYGIAGHHGGLMDFADLDRRRQKFIEDYTGWQEHAGELLSCKTLASAPLSQKENSIDKNFSKSFLGRMLFSCLVDADFLETERFYAVSSDAPNPTRGGTFTPSHLDSVRTYLMRIRNNNSELNTLRSTILDHATQKAALTPGLFTLTVPTGGGKTLTSLSFAGEHVIRHNLRRIIYVIPFTSIIEQTADVFRKEVELGDAILEHHSSFDWDKMPPFDDRDDENEGEDGRAKLRRDTENWDAPIVVTTAVQFFESLFTSRPSRARKLHNIVRSVIILDEVQSLPVHLLRPCMAALDELAKNYGCSIVLCTATQPALRVQDKALALKNKGDPHWGLDIPDERELAPRPKELYQKLRRVDVHWKREVVTDEEIAARFDEQAQMLCIVNSRAHARELFLQLRERGQEGAVHLSTLMCAQHRRHVLEKIRDDLKNKRPVRLVSTSLIEAGVDIDFPEVWRAATGHSSIAQAAGRCNREGKLEGLGQTVVFEPSDREPPKAIGPFLKAAADSFQKYSDDVLSLEAIREFYAGLYWRQGFEALDNARVPNGESDERFEIIKALRERAGTWEFPYKSVSKAFRLIDDVMVPVIIPYDDNCRNAIDALTHAPVPPKGIQQTLQQYTVPIPPSSRDTLLRDGAVAFIRPEAYGDRFATLVVTKPAEQPELYDEDLGLRIDADPVARNSESNIIS</sequence>
<dbReference type="AlphaFoldDB" id="E0TGH7"/>
<keyword evidence="5" id="KW-0547">Nucleotide-binding</keyword>
<evidence type="ECO:0000256" key="2">
    <source>
        <dbReference type="ARBA" id="ARBA00009046"/>
    </source>
</evidence>
<dbReference type="SUPFAM" id="SSF52540">
    <property type="entry name" value="P-loop containing nucleoside triphosphate hydrolases"/>
    <property type="match status" value="1"/>
</dbReference>
<dbReference type="PROSITE" id="PS51643">
    <property type="entry name" value="HD_CAS3"/>
    <property type="match status" value="1"/>
</dbReference>
<organism evidence="13 14">
    <name type="scientific">Parvularcula bermudensis (strain ATCC BAA-594 / HTCC2503 / KCTC 12087)</name>
    <dbReference type="NCBI Taxonomy" id="314260"/>
    <lineage>
        <taxon>Bacteria</taxon>
        <taxon>Pseudomonadati</taxon>
        <taxon>Pseudomonadota</taxon>
        <taxon>Alphaproteobacteria</taxon>
        <taxon>Parvularculales</taxon>
        <taxon>Parvularculaceae</taxon>
        <taxon>Parvularcula</taxon>
    </lineage>
</organism>
<comment type="similarity">
    <text evidence="1">In the N-terminal section; belongs to the CRISPR-associated nuclease Cas3-HD family.</text>
</comment>
<dbReference type="InterPro" id="IPR014001">
    <property type="entry name" value="Helicase_ATP-bd"/>
</dbReference>
<feature type="region of interest" description="Disordered" evidence="10">
    <location>
        <begin position="310"/>
        <end position="331"/>
    </location>
</feature>
<proteinExistence type="inferred from homology"/>
<evidence type="ECO:0008006" key="15">
    <source>
        <dbReference type="Google" id="ProtNLM"/>
    </source>
</evidence>
<feature type="domain" description="HD Cas3-type" evidence="12">
    <location>
        <begin position="12"/>
        <end position="177"/>
    </location>
</feature>
<dbReference type="InterPro" id="IPR006474">
    <property type="entry name" value="Helicase_Cas3_CRISPR-ass_core"/>
</dbReference>
<keyword evidence="7" id="KW-0347">Helicase</keyword>
<accession>E0TGH7</accession>
<protein>
    <recommendedName>
        <fullName evidence="15">CRISPR-associated helicase Cas3</fullName>
    </recommendedName>
</protein>
<evidence type="ECO:0000256" key="8">
    <source>
        <dbReference type="ARBA" id="ARBA00022840"/>
    </source>
</evidence>
<dbReference type="Pfam" id="PF18019">
    <property type="entry name" value="Cas3_HD"/>
    <property type="match status" value="1"/>
</dbReference>
<dbReference type="SUPFAM" id="SSF109604">
    <property type="entry name" value="HD-domain/PDEase-like"/>
    <property type="match status" value="1"/>
</dbReference>
<feature type="domain" description="Helicase ATP-binding" evidence="11">
    <location>
        <begin position="233"/>
        <end position="428"/>
    </location>
</feature>
<reference evidence="14" key="1">
    <citation type="submission" date="2010-08" db="EMBL/GenBank/DDBJ databases">
        <title>Genome sequence of Parvularcula bermudensis HTCC2503.</title>
        <authorList>
            <person name="Kang D.-M."/>
            <person name="Oh H.-M."/>
            <person name="Cho J.-C."/>
        </authorList>
    </citation>
    <scope>NUCLEOTIDE SEQUENCE [LARGE SCALE GENOMIC DNA]</scope>
    <source>
        <strain evidence="14">ATCC BAA-594 / HTCC2503 / KCTC 12087</strain>
    </source>
</reference>
<dbReference type="GO" id="GO:0046872">
    <property type="term" value="F:metal ion binding"/>
    <property type="evidence" value="ECO:0007669"/>
    <property type="project" value="UniProtKB-KW"/>
</dbReference>
<evidence type="ECO:0000256" key="7">
    <source>
        <dbReference type="ARBA" id="ARBA00022806"/>
    </source>
</evidence>
<evidence type="ECO:0000256" key="5">
    <source>
        <dbReference type="ARBA" id="ARBA00022741"/>
    </source>
</evidence>
<dbReference type="RefSeq" id="WP_013300570.1">
    <property type="nucleotide sequence ID" value="NC_014414.1"/>
</dbReference>
<dbReference type="EMBL" id="CP002156">
    <property type="protein sequence ID" value="ADM09596.1"/>
    <property type="molecule type" value="Genomic_DNA"/>
</dbReference>
<dbReference type="NCBIfam" id="TIGR01587">
    <property type="entry name" value="cas3_core"/>
    <property type="match status" value="1"/>
</dbReference>
<evidence type="ECO:0000256" key="10">
    <source>
        <dbReference type="SAM" id="MobiDB-lite"/>
    </source>
</evidence>
<comment type="similarity">
    <text evidence="2">In the central section; belongs to the CRISPR-associated helicase Cas3 family.</text>
</comment>
<name>E0TGH7_PARBH</name>
<evidence type="ECO:0000259" key="11">
    <source>
        <dbReference type="PROSITE" id="PS51192"/>
    </source>
</evidence>
<keyword evidence="4" id="KW-0479">Metal-binding</keyword>
<dbReference type="NCBIfam" id="TIGR01596">
    <property type="entry name" value="cas3_HD"/>
    <property type="match status" value="1"/>
</dbReference>
<evidence type="ECO:0000256" key="3">
    <source>
        <dbReference type="ARBA" id="ARBA00022722"/>
    </source>
</evidence>
<dbReference type="Pfam" id="PF00270">
    <property type="entry name" value="DEAD"/>
    <property type="match status" value="1"/>
</dbReference>
<keyword evidence="14" id="KW-1185">Reference proteome</keyword>
<dbReference type="KEGG" id="pbr:PB2503_07704"/>
<dbReference type="GO" id="GO:0004386">
    <property type="term" value="F:helicase activity"/>
    <property type="evidence" value="ECO:0007669"/>
    <property type="project" value="UniProtKB-KW"/>
</dbReference>
<dbReference type="InterPro" id="IPR027417">
    <property type="entry name" value="P-loop_NTPase"/>
</dbReference>
<dbReference type="InterPro" id="IPR011545">
    <property type="entry name" value="DEAD/DEAH_box_helicase_dom"/>
</dbReference>
<dbReference type="GO" id="GO:0005524">
    <property type="term" value="F:ATP binding"/>
    <property type="evidence" value="ECO:0007669"/>
    <property type="project" value="UniProtKB-KW"/>
</dbReference>
<dbReference type="GO" id="GO:0003677">
    <property type="term" value="F:DNA binding"/>
    <property type="evidence" value="ECO:0007669"/>
    <property type="project" value="TreeGrafter"/>
</dbReference>
<dbReference type="Gene3D" id="3.40.50.300">
    <property type="entry name" value="P-loop containing nucleotide triphosphate hydrolases"/>
    <property type="match status" value="2"/>
</dbReference>
<evidence type="ECO:0000313" key="14">
    <source>
        <dbReference type="Proteomes" id="UP000001302"/>
    </source>
</evidence>
<dbReference type="GO" id="GO:0004518">
    <property type="term" value="F:nuclease activity"/>
    <property type="evidence" value="ECO:0007669"/>
    <property type="project" value="UniProtKB-KW"/>
</dbReference>
<dbReference type="InterPro" id="IPR052511">
    <property type="entry name" value="ATP-dep_Helicase"/>
</dbReference>
<dbReference type="PANTHER" id="PTHR47962">
    <property type="entry name" value="ATP-DEPENDENT HELICASE LHR-RELATED-RELATED"/>
    <property type="match status" value="1"/>
</dbReference>
<dbReference type="eggNOG" id="COG1203">
    <property type="taxonomic scope" value="Bacteria"/>
</dbReference>
<dbReference type="Gene3D" id="1.10.3210.30">
    <property type="match status" value="1"/>
</dbReference>
<dbReference type="InterPro" id="IPR038257">
    <property type="entry name" value="CRISPR-assoc_Cas3_HD_sf"/>
</dbReference>
<keyword evidence="3" id="KW-0540">Nuclease</keyword>
<evidence type="ECO:0000256" key="9">
    <source>
        <dbReference type="ARBA" id="ARBA00023118"/>
    </source>
</evidence>
<dbReference type="InterPro" id="IPR006483">
    <property type="entry name" value="CRISPR-assoc_Cas3_HD"/>
</dbReference>
<keyword evidence="8" id="KW-0067">ATP-binding</keyword>
<keyword evidence="6" id="KW-0378">Hydrolase</keyword>
<dbReference type="GO" id="GO:0051607">
    <property type="term" value="P:defense response to virus"/>
    <property type="evidence" value="ECO:0007669"/>
    <property type="project" value="UniProtKB-KW"/>
</dbReference>
<dbReference type="CDD" id="cd09641">
    <property type="entry name" value="Cas3''_I"/>
    <property type="match status" value="1"/>
</dbReference>
<dbReference type="GO" id="GO:0016887">
    <property type="term" value="F:ATP hydrolysis activity"/>
    <property type="evidence" value="ECO:0007669"/>
    <property type="project" value="TreeGrafter"/>
</dbReference>
<dbReference type="InterPro" id="IPR054712">
    <property type="entry name" value="Cas3-like_dom"/>
</dbReference>
<evidence type="ECO:0000256" key="6">
    <source>
        <dbReference type="ARBA" id="ARBA00022801"/>
    </source>
</evidence>
<reference evidence="13 14" key="2">
    <citation type="journal article" date="2011" name="J. Bacteriol.">
        <title>Complete genome sequence of strain HTCC2503T of Parvularcula bermudensis, the type species of the order "Parvularculales" in the class Alphaproteobacteria.</title>
        <authorList>
            <person name="Oh H.M."/>
            <person name="Kang I."/>
            <person name="Vergin K.L."/>
            <person name="Kang D."/>
            <person name="Rhee K.H."/>
            <person name="Giovannoni S.J."/>
            <person name="Cho J.C."/>
        </authorList>
    </citation>
    <scope>NUCLEOTIDE SEQUENCE [LARGE SCALE GENOMIC DNA]</scope>
    <source>
        <strain evidence="14">ATCC BAA-594 / HTCC2503 / KCTC 12087</strain>
    </source>
</reference>
<dbReference type="Pfam" id="PF22590">
    <property type="entry name" value="Cas3-like_C_2"/>
    <property type="match status" value="1"/>
</dbReference>
<dbReference type="HOGENOM" id="CLU_010123_0_0_5"/>
<evidence type="ECO:0000256" key="4">
    <source>
        <dbReference type="ARBA" id="ARBA00022723"/>
    </source>
</evidence>